<protein>
    <submittedName>
        <fullName evidence="2">Uncharacterized protein</fullName>
    </submittedName>
</protein>
<feature type="region of interest" description="Disordered" evidence="1">
    <location>
        <begin position="21"/>
        <end position="40"/>
    </location>
</feature>
<proteinExistence type="predicted"/>
<gene>
    <name evidence="2" type="ORF">CBM2589_U10158</name>
</gene>
<reference evidence="3" key="1">
    <citation type="submission" date="2018-01" db="EMBL/GenBank/DDBJ databases">
        <authorList>
            <person name="Gaut B.S."/>
            <person name="Morton B.R."/>
            <person name="Clegg M.T."/>
            <person name="Duvall M.R."/>
        </authorList>
    </citation>
    <scope>NUCLEOTIDE SEQUENCE [LARGE SCALE GENOMIC DNA]</scope>
</reference>
<name>A0A375CQH9_9BURK</name>
<dbReference type="Proteomes" id="UP000256297">
    <property type="component" value="Unassembled WGS sequence"/>
</dbReference>
<dbReference type="AlphaFoldDB" id="A0A375CQH9"/>
<comment type="caution">
    <text evidence="2">The sequence shown here is derived from an EMBL/GenBank/DDBJ whole genome shotgun (WGS) entry which is preliminary data.</text>
</comment>
<sequence>MILRPAEQAVIGIETFDLRPPIDPETSERMAPVPPADPEGERNAILEEVRAKFDRTLKSDYRSLNDMLDWPAPLLTTTEFRRTVSLVAEAIATRPAQSRSTNIIRLAYNNPNLAWRQPAPSVPWDPAAAAPAPTPAQATVLRTGEVGLFATFVKLIQGRSPALTIRSA</sequence>
<dbReference type="RefSeq" id="WP_147309693.1">
    <property type="nucleotide sequence ID" value="NZ_OFSP01000078.1"/>
</dbReference>
<accession>A0A375CQH9</accession>
<organism evidence="2 3">
    <name type="scientific">Cupriavidus taiwanensis</name>
    <dbReference type="NCBI Taxonomy" id="164546"/>
    <lineage>
        <taxon>Bacteria</taxon>
        <taxon>Pseudomonadati</taxon>
        <taxon>Pseudomonadota</taxon>
        <taxon>Betaproteobacteria</taxon>
        <taxon>Burkholderiales</taxon>
        <taxon>Burkholderiaceae</taxon>
        <taxon>Cupriavidus</taxon>
    </lineage>
</organism>
<dbReference type="EMBL" id="OFSP01000078">
    <property type="protein sequence ID" value="SOY77656.1"/>
    <property type="molecule type" value="Genomic_DNA"/>
</dbReference>
<evidence type="ECO:0000256" key="1">
    <source>
        <dbReference type="SAM" id="MobiDB-lite"/>
    </source>
</evidence>
<evidence type="ECO:0000313" key="3">
    <source>
        <dbReference type="Proteomes" id="UP000256297"/>
    </source>
</evidence>
<evidence type="ECO:0000313" key="2">
    <source>
        <dbReference type="EMBL" id="SOY77656.1"/>
    </source>
</evidence>